<reference evidence="1 2" key="1">
    <citation type="submission" date="2019-11" db="EMBL/GenBank/DDBJ databases">
        <title>Type strains purchased from KCTC, JCM and DSMZ.</title>
        <authorList>
            <person name="Lu H."/>
        </authorList>
    </citation>
    <scope>NUCLEOTIDE SEQUENCE [LARGE SCALE GENOMIC DNA]</scope>
    <source>
        <strain evidence="1 2">KCTC 42409</strain>
    </source>
</reference>
<name>A0A6L6Q618_9BURK</name>
<comment type="caution">
    <text evidence="1">The sequence shown here is derived from an EMBL/GenBank/DDBJ whole genome shotgun (WGS) entry which is preliminary data.</text>
</comment>
<gene>
    <name evidence="1" type="ORF">GM668_22795</name>
</gene>
<protein>
    <submittedName>
        <fullName evidence="1">Uncharacterized protein</fullName>
    </submittedName>
</protein>
<proteinExistence type="predicted"/>
<keyword evidence="2" id="KW-1185">Reference proteome</keyword>
<accession>A0A6L6Q618</accession>
<dbReference type="EMBL" id="WNLA01000018">
    <property type="protein sequence ID" value="MTW04909.1"/>
    <property type="molecule type" value="Genomic_DNA"/>
</dbReference>
<organism evidence="1 2">
    <name type="scientific">Pseudoduganella ginsengisoli</name>
    <dbReference type="NCBI Taxonomy" id="1462440"/>
    <lineage>
        <taxon>Bacteria</taxon>
        <taxon>Pseudomonadati</taxon>
        <taxon>Pseudomonadota</taxon>
        <taxon>Betaproteobacteria</taxon>
        <taxon>Burkholderiales</taxon>
        <taxon>Oxalobacteraceae</taxon>
        <taxon>Telluria group</taxon>
        <taxon>Pseudoduganella</taxon>
    </lineage>
</organism>
<sequence length="171" mass="17596">MRSGVWIGAAMAVLTVRLLSVQDDAPVPEPASTRAASAAVALLSGAAASAPVGAAMPAAQQAGVPVERKPAPSAPNTASGRQAMLAASVESEVKARRARGEDESVVYRLRTAQLPAADVAQLMAMESAEAEWERQLAAMPSGCNAACEANVPQHVVASAYRHDATPRLTKE</sequence>
<evidence type="ECO:0000313" key="1">
    <source>
        <dbReference type="EMBL" id="MTW04909.1"/>
    </source>
</evidence>
<dbReference type="Proteomes" id="UP000484015">
    <property type="component" value="Unassembled WGS sequence"/>
</dbReference>
<evidence type="ECO:0000313" key="2">
    <source>
        <dbReference type="Proteomes" id="UP000484015"/>
    </source>
</evidence>
<dbReference type="AlphaFoldDB" id="A0A6L6Q618"/>